<dbReference type="PANTHER" id="PTHR45138:SF9">
    <property type="entry name" value="DIGUANYLATE CYCLASE DGCM-RELATED"/>
    <property type="match status" value="1"/>
</dbReference>
<protein>
    <recommendedName>
        <fullName evidence="1">diguanylate cyclase</fullName>
        <ecNumber evidence="1">2.7.7.65</ecNumber>
    </recommendedName>
</protein>
<dbReference type="SMART" id="SM00267">
    <property type="entry name" value="GGDEF"/>
    <property type="match status" value="1"/>
</dbReference>
<feature type="transmembrane region" description="Helical" evidence="3">
    <location>
        <begin position="82"/>
        <end position="101"/>
    </location>
</feature>
<dbReference type="InterPro" id="IPR043128">
    <property type="entry name" value="Rev_trsase/Diguanyl_cyclase"/>
</dbReference>
<dbReference type="GO" id="GO:0005886">
    <property type="term" value="C:plasma membrane"/>
    <property type="evidence" value="ECO:0007669"/>
    <property type="project" value="TreeGrafter"/>
</dbReference>
<dbReference type="InterPro" id="IPR050469">
    <property type="entry name" value="Diguanylate_Cyclase"/>
</dbReference>
<keyword evidence="3" id="KW-1133">Transmembrane helix</keyword>
<dbReference type="InterPro" id="IPR029787">
    <property type="entry name" value="Nucleotide_cyclase"/>
</dbReference>
<dbReference type="GO" id="GO:1902201">
    <property type="term" value="P:negative regulation of bacterial-type flagellum-dependent cell motility"/>
    <property type="evidence" value="ECO:0007669"/>
    <property type="project" value="TreeGrafter"/>
</dbReference>
<reference evidence="5 8" key="1">
    <citation type="submission" date="2015-06" db="EMBL/GenBank/DDBJ databases">
        <title>Genome sequence of Pseudoalteromonas carrageenovora.</title>
        <authorList>
            <person name="Xie B.-B."/>
            <person name="Rong J.-C."/>
            <person name="Qin Q.-L."/>
            <person name="Zhang Y.-Z."/>
        </authorList>
    </citation>
    <scope>NUCLEOTIDE SEQUENCE [LARGE SCALE GENOMIC DNA]</scope>
    <source>
        <strain evidence="5 8">IAM 12662</strain>
    </source>
</reference>
<dbReference type="GO" id="GO:0052621">
    <property type="term" value="F:diguanylate cyclase activity"/>
    <property type="evidence" value="ECO:0007669"/>
    <property type="project" value="UniProtKB-EC"/>
</dbReference>
<evidence type="ECO:0000313" key="6">
    <source>
        <dbReference type="EMBL" id="SOU40012.1"/>
    </source>
</evidence>
<dbReference type="Proteomes" id="UP000238288">
    <property type="component" value="Chromosome PCAR9a"/>
</dbReference>
<feature type="transmembrane region" description="Helical" evidence="3">
    <location>
        <begin position="20"/>
        <end position="40"/>
    </location>
</feature>
<dbReference type="Pfam" id="PF00990">
    <property type="entry name" value="GGDEF"/>
    <property type="match status" value="1"/>
</dbReference>
<keyword evidence="8" id="KW-1185">Reference proteome</keyword>
<dbReference type="PROSITE" id="PS50887">
    <property type="entry name" value="GGDEF"/>
    <property type="match status" value="1"/>
</dbReference>
<keyword evidence="3" id="KW-0472">Membrane</keyword>
<accession>A0A2K4X6R4</accession>
<dbReference type="NCBIfam" id="TIGR00254">
    <property type="entry name" value="GGDEF"/>
    <property type="match status" value="1"/>
</dbReference>
<dbReference type="EMBL" id="AQGW01000018">
    <property type="protein sequence ID" value="MBE0382217.1"/>
    <property type="molecule type" value="Genomic_DNA"/>
</dbReference>
<dbReference type="Gene3D" id="3.30.70.270">
    <property type="match status" value="1"/>
</dbReference>
<evidence type="ECO:0000313" key="5">
    <source>
        <dbReference type="EMBL" id="MBE0382217.1"/>
    </source>
</evidence>
<evidence type="ECO:0000313" key="7">
    <source>
        <dbReference type="Proteomes" id="UP000238288"/>
    </source>
</evidence>
<evidence type="ECO:0000256" key="3">
    <source>
        <dbReference type="SAM" id="Phobius"/>
    </source>
</evidence>
<sequence>MIETVKLTVKLSNFYKMSWVNKAVSLALLFYMIIFTVYALNTFPPLNIENNVYGFTTDFSNLIVLIFLFWMVQCSELSRQAYVFSTLGLLLWTMGTTADVLDELVVQPFWVSVYFEDLCRTSGMLFTSYGLFKTMRFVQSIHNRLACELIIDDLTKVHNRRYFYRHVRSAEVTPYVILIIDIDHFKSINDEFGHDVGDMILQQLATTYNNAFEGSAQFARLGGEEFGGYLPTSKMLQVSDFCQHLIDLAHSINVKNVRHLTVSIGVAKQTPNEPLDKVMKRADQALYVAKQTGRDRFEIASN</sequence>
<comment type="catalytic activity">
    <reaction evidence="2">
        <text>2 GTP = 3',3'-c-di-GMP + 2 diphosphate</text>
        <dbReference type="Rhea" id="RHEA:24898"/>
        <dbReference type="ChEBI" id="CHEBI:33019"/>
        <dbReference type="ChEBI" id="CHEBI:37565"/>
        <dbReference type="ChEBI" id="CHEBI:58805"/>
        <dbReference type="EC" id="2.7.7.65"/>
    </reaction>
</comment>
<feature type="transmembrane region" description="Helical" evidence="3">
    <location>
        <begin position="52"/>
        <end position="70"/>
    </location>
</feature>
<dbReference type="AlphaFoldDB" id="A0A2K4X6R4"/>
<dbReference type="EC" id="2.7.7.65" evidence="1"/>
<dbReference type="CDD" id="cd01949">
    <property type="entry name" value="GGDEF"/>
    <property type="match status" value="1"/>
</dbReference>
<reference evidence="6 7" key="2">
    <citation type="submission" date="2017-11" db="EMBL/GenBank/DDBJ databases">
        <authorList>
            <person name="Han C.G."/>
        </authorList>
    </citation>
    <scope>NUCLEOTIDE SEQUENCE [LARGE SCALE GENOMIC DNA]</scope>
    <source>
        <strain evidence="7">ATCC 43555</strain>
        <strain evidence="6">ATCC43555</strain>
    </source>
</reference>
<name>A0A2K4X6R4_PSEVC</name>
<feature type="domain" description="GGDEF" evidence="4">
    <location>
        <begin position="173"/>
        <end position="302"/>
    </location>
</feature>
<dbReference type="Proteomes" id="UP000615003">
    <property type="component" value="Unassembled WGS sequence"/>
</dbReference>
<dbReference type="InterPro" id="IPR000160">
    <property type="entry name" value="GGDEF_dom"/>
</dbReference>
<dbReference type="SUPFAM" id="SSF55073">
    <property type="entry name" value="Nucleotide cyclase"/>
    <property type="match status" value="1"/>
</dbReference>
<dbReference type="OrthoDB" id="9812260at2"/>
<organism evidence="6 7">
    <name type="scientific">Pseudoalteromonas carrageenovora IAM 12662</name>
    <dbReference type="NCBI Taxonomy" id="1314868"/>
    <lineage>
        <taxon>Bacteria</taxon>
        <taxon>Pseudomonadati</taxon>
        <taxon>Pseudomonadota</taxon>
        <taxon>Gammaproteobacteria</taxon>
        <taxon>Alteromonadales</taxon>
        <taxon>Pseudoalteromonadaceae</taxon>
        <taxon>Pseudoalteromonas</taxon>
    </lineage>
</organism>
<proteinExistence type="predicted"/>
<dbReference type="EMBL" id="LT965928">
    <property type="protein sequence ID" value="SOU40012.1"/>
    <property type="molecule type" value="Genomic_DNA"/>
</dbReference>
<evidence type="ECO:0000259" key="4">
    <source>
        <dbReference type="PROSITE" id="PS50887"/>
    </source>
</evidence>
<evidence type="ECO:0000256" key="2">
    <source>
        <dbReference type="ARBA" id="ARBA00034247"/>
    </source>
</evidence>
<dbReference type="RefSeq" id="WP_104642099.1">
    <property type="nucleotide sequence ID" value="NZ_AQGW01000018.1"/>
</dbReference>
<keyword evidence="3" id="KW-0812">Transmembrane</keyword>
<evidence type="ECO:0000256" key="1">
    <source>
        <dbReference type="ARBA" id="ARBA00012528"/>
    </source>
</evidence>
<gene>
    <name evidence="6" type="ORF">PCAR9_A20441</name>
    <name evidence="5" type="ORF">PCARR_a0507</name>
</gene>
<dbReference type="PANTHER" id="PTHR45138">
    <property type="entry name" value="REGULATORY COMPONENTS OF SENSORY TRANSDUCTION SYSTEM"/>
    <property type="match status" value="1"/>
</dbReference>
<dbReference type="GeneID" id="93662655"/>
<evidence type="ECO:0000313" key="8">
    <source>
        <dbReference type="Proteomes" id="UP000615003"/>
    </source>
</evidence>
<dbReference type="GO" id="GO:0043709">
    <property type="term" value="P:cell adhesion involved in single-species biofilm formation"/>
    <property type="evidence" value="ECO:0007669"/>
    <property type="project" value="TreeGrafter"/>
</dbReference>